<evidence type="ECO:0000313" key="1">
    <source>
        <dbReference type="EMBL" id="CBX26725.1"/>
    </source>
</evidence>
<reference evidence="1" key="1">
    <citation type="journal article" date="2011" name="Environ. Microbiol.">
        <title>Genomic insights into the metabolic potential of the polycyclic aromatic hydrocarbon degrading sulfate-reducing Deltaproteobacterium N47.</title>
        <authorList>
            <person name="Bergmann F."/>
            <person name="Selesi D."/>
            <person name="Weinmaier T."/>
            <person name="Tischler P."/>
            <person name="Rattei T."/>
            <person name="Meckenstock R.U."/>
        </authorList>
    </citation>
    <scope>NUCLEOTIDE SEQUENCE</scope>
</reference>
<proteinExistence type="predicted"/>
<protein>
    <submittedName>
        <fullName evidence="1">Uncharacterized protein</fullName>
    </submittedName>
</protein>
<name>E1Y831_9BACT</name>
<dbReference type="EMBL" id="FR695864">
    <property type="protein sequence ID" value="CBX26725.1"/>
    <property type="molecule type" value="Genomic_DNA"/>
</dbReference>
<accession>E1Y831</accession>
<sequence length="152" mass="16611">MFFYGCGEKAEETAIEKQIKKATGSEAKVDISDNKIHIAGNTEQGSFTMSVGKSAEIPKDFPTDIFIYKPSQTAAAMKMPEGYSISLTTENEVAKVAQTYQKEMKSEGWSEKANMNFSGQSVFVYEKDSRIANIAIASAEGITNITLTIAKK</sequence>
<gene>
    <name evidence="1" type="ORF">N47_A07540</name>
</gene>
<dbReference type="AlphaFoldDB" id="E1Y831"/>
<organism evidence="1">
    <name type="scientific">uncultured Desulfobacterium sp</name>
    <dbReference type="NCBI Taxonomy" id="201089"/>
    <lineage>
        <taxon>Bacteria</taxon>
        <taxon>Pseudomonadati</taxon>
        <taxon>Thermodesulfobacteriota</taxon>
        <taxon>Desulfobacteria</taxon>
        <taxon>Desulfobacterales</taxon>
        <taxon>Desulfobacteriaceae</taxon>
        <taxon>Desulfobacterium</taxon>
        <taxon>environmental samples</taxon>
    </lineage>
</organism>